<dbReference type="GO" id="GO:0004674">
    <property type="term" value="F:protein serine/threonine kinase activity"/>
    <property type="evidence" value="ECO:0007669"/>
    <property type="project" value="UniProtKB-KW"/>
</dbReference>
<dbReference type="EMBL" id="KV417764">
    <property type="protein sequence ID" value="KZP07047.1"/>
    <property type="molecule type" value="Genomic_DNA"/>
</dbReference>
<sequence length="327" mass="37373">MSSYYFARPSKSHPHRSRPRPTIHATGLAESEELAKLDITRYLDFRTDRTAHIGEGSYGDVYKGMLSRKDHTGRVHQTPVAIKILRCTPASREKIEERIRREIITWRTVSRHANVADFLGIHKMPGRPPSLVSRFVRNSDFLGYISRHPDQKLPKAKDIARGLDHLHGSGVIHGDLKVDNVLVSDSGDAQITDFGISVIPEIQGFTTLVPRNLRYSAPELSPIEFREESSAINPTRESDIFSLGILFLQLFHGAASSIPYNHIPYNPRDPSEINLHRHVHRGERPLRHGYNFISDSRWALIEWCWAPDPHVRPRIETVREIMRSHGF</sequence>
<feature type="region of interest" description="Disordered" evidence="5">
    <location>
        <begin position="1"/>
        <end position="23"/>
    </location>
</feature>
<dbReference type="Pfam" id="PF00069">
    <property type="entry name" value="Pkinase"/>
    <property type="match status" value="1"/>
</dbReference>
<dbReference type="SUPFAM" id="SSF56112">
    <property type="entry name" value="Protein kinase-like (PK-like)"/>
    <property type="match status" value="1"/>
</dbReference>
<evidence type="ECO:0000256" key="2">
    <source>
        <dbReference type="ARBA" id="ARBA00022840"/>
    </source>
</evidence>
<accession>A0A167XBW0</accession>
<evidence type="ECO:0000256" key="1">
    <source>
        <dbReference type="ARBA" id="ARBA00022741"/>
    </source>
</evidence>
<keyword evidence="1 3" id="KW-0547">Nucleotide-binding</keyword>
<dbReference type="Gene3D" id="1.10.510.10">
    <property type="entry name" value="Transferase(Phosphotransferase) domain 1"/>
    <property type="match status" value="1"/>
</dbReference>
<keyword evidence="4" id="KW-0418">Kinase</keyword>
<evidence type="ECO:0000259" key="6">
    <source>
        <dbReference type="PROSITE" id="PS50011"/>
    </source>
</evidence>
<dbReference type="InterPro" id="IPR051681">
    <property type="entry name" value="Ser/Thr_Kinases-Pseudokinases"/>
</dbReference>
<dbReference type="GO" id="GO:0005524">
    <property type="term" value="F:ATP binding"/>
    <property type="evidence" value="ECO:0007669"/>
    <property type="project" value="UniProtKB-UniRule"/>
</dbReference>
<keyword evidence="2 3" id="KW-0067">ATP-binding</keyword>
<organism evidence="7">
    <name type="scientific">Athelia psychrophila</name>
    <dbReference type="NCBI Taxonomy" id="1759441"/>
    <lineage>
        <taxon>Eukaryota</taxon>
        <taxon>Fungi</taxon>
        <taxon>Dikarya</taxon>
        <taxon>Basidiomycota</taxon>
        <taxon>Agaricomycotina</taxon>
        <taxon>Agaricomycetes</taxon>
        <taxon>Agaricomycetidae</taxon>
        <taxon>Atheliales</taxon>
        <taxon>Atheliaceae</taxon>
        <taxon>Athelia</taxon>
    </lineage>
</organism>
<feature type="compositionally biased region" description="Basic residues" evidence="5">
    <location>
        <begin position="10"/>
        <end position="21"/>
    </location>
</feature>
<dbReference type="InterPro" id="IPR000719">
    <property type="entry name" value="Prot_kinase_dom"/>
</dbReference>
<gene>
    <name evidence="7" type="ORF">FIBSPDRAFT_296254</name>
</gene>
<dbReference type="InterPro" id="IPR011009">
    <property type="entry name" value="Kinase-like_dom_sf"/>
</dbReference>
<dbReference type="PROSITE" id="PS00107">
    <property type="entry name" value="PROTEIN_KINASE_ATP"/>
    <property type="match status" value="1"/>
</dbReference>
<evidence type="ECO:0000256" key="3">
    <source>
        <dbReference type="PROSITE-ProRule" id="PRU10141"/>
    </source>
</evidence>
<dbReference type="PIRSF" id="PIRSF000654">
    <property type="entry name" value="Integrin-linked_kinase"/>
    <property type="match status" value="1"/>
</dbReference>
<dbReference type="InterPro" id="IPR017441">
    <property type="entry name" value="Protein_kinase_ATP_BS"/>
</dbReference>
<dbReference type="STRING" id="436010.A0A167XBW0"/>
<dbReference type="AlphaFoldDB" id="A0A167XBW0"/>
<dbReference type="PROSITE" id="PS50011">
    <property type="entry name" value="PROTEIN_KINASE_DOM"/>
    <property type="match status" value="1"/>
</dbReference>
<name>A0A167XBW0_9AGAM</name>
<dbReference type="OrthoDB" id="4062651at2759"/>
<evidence type="ECO:0000256" key="4">
    <source>
        <dbReference type="RuleBase" id="RU000304"/>
    </source>
</evidence>
<dbReference type="SMART" id="SM00220">
    <property type="entry name" value="S_TKc"/>
    <property type="match status" value="1"/>
</dbReference>
<dbReference type="PANTHER" id="PTHR44329">
    <property type="entry name" value="SERINE/THREONINE-PROTEIN KINASE TNNI3K-RELATED"/>
    <property type="match status" value="1"/>
</dbReference>
<evidence type="ECO:0000313" key="7">
    <source>
        <dbReference type="EMBL" id="KZP07047.1"/>
    </source>
</evidence>
<feature type="binding site" evidence="3">
    <location>
        <position position="83"/>
    </location>
    <ligand>
        <name>ATP</name>
        <dbReference type="ChEBI" id="CHEBI:30616"/>
    </ligand>
</feature>
<keyword evidence="4" id="KW-0723">Serine/threonine-protein kinase</keyword>
<proteinExistence type="inferred from homology"/>
<feature type="domain" description="Protein kinase" evidence="6">
    <location>
        <begin position="47"/>
        <end position="327"/>
    </location>
</feature>
<protein>
    <submittedName>
        <fullName evidence="7">Kinase-like protein</fullName>
    </submittedName>
</protein>
<comment type="similarity">
    <text evidence="4">Belongs to the protein kinase superfamily.</text>
</comment>
<dbReference type="InterPro" id="IPR008271">
    <property type="entry name" value="Ser/Thr_kinase_AS"/>
</dbReference>
<reference evidence="7" key="1">
    <citation type="journal article" date="2016" name="Mol. Biol. Evol.">
        <title>Comparative Genomics of Early-Diverging Mushroom-Forming Fungi Provides Insights into the Origins of Lignocellulose Decay Capabilities.</title>
        <authorList>
            <person name="Nagy L.G."/>
            <person name="Riley R."/>
            <person name="Tritt A."/>
            <person name="Adam C."/>
            <person name="Daum C."/>
            <person name="Floudas D."/>
            <person name="Sun H."/>
            <person name="Yadav J.S."/>
            <person name="Pangilinan J."/>
            <person name="Larsson K.H."/>
            <person name="Matsuura K."/>
            <person name="Barry K."/>
            <person name="Labutti K."/>
            <person name="Kuo R."/>
            <person name="Ohm R.A."/>
            <person name="Bhattacharya S.S."/>
            <person name="Shirouzu T."/>
            <person name="Yoshinaga Y."/>
            <person name="Martin F.M."/>
            <person name="Grigoriev I.V."/>
            <person name="Hibbett D.S."/>
        </authorList>
    </citation>
    <scope>NUCLEOTIDE SEQUENCE [LARGE SCALE GENOMIC DNA]</scope>
    <source>
        <strain evidence="7">CBS 109695</strain>
    </source>
</reference>
<evidence type="ECO:0000256" key="5">
    <source>
        <dbReference type="SAM" id="MobiDB-lite"/>
    </source>
</evidence>
<keyword evidence="4" id="KW-0808">Transferase</keyword>
<dbReference type="PROSITE" id="PS00108">
    <property type="entry name" value="PROTEIN_KINASE_ST"/>
    <property type="match status" value="1"/>
</dbReference>